<evidence type="ECO:0000313" key="1">
    <source>
        <dbReference type="EMBL" id="JAD40287.1"/>
    </source>
</evidence>
<dbReference type="AlphaFoldDB" id="A0A0A8ZZS0"/>
<dbReference type="EMBL" id="GBRH01257608">
    <property type="protein sequence ID" value="JAD40287.1"/>
    <property type="molecule type" value="Transcribed_RNA"/>
</dbReference>
<reference evidence="1" key="2">
    <citation type="journal article" date="2015" name="Data Brief">
        <title>Shoot transcriptome of the giant reed, Arundo donax.</title>
        <authorList>
            <person name="Barrero R.A."/>
            <person name="Guerrero F.D."/>
            <person name="Moolhuijzen P."/>
            <person name="Goolsby J.A."/>
            <person name="Tidwell J."/>
            <person name="Bellgard S.E."/>
            <person name="Bellgard M.I."/>
        </authorList>
    </citation>
    <scope>NUCLEOTIDE SEQUENCE</scope>
    <source>
        <tissue evidence="1">Shoot tissue taken approximately 20 cm above the soil surface</tissue>
    </source>
</reference>
<reference evidence="1" key="1">
    <citation type="submission" date="2014-09" db="EMBL/GenBank/DDBJ databases">
        <authorList>
            <person name="Magalhaes I.L.F."/>
            <person name="Oliveira U."/>
            <person name="Santos F.R."/>
            <person name="Vidigal T.H.D.A."/>
            <person name="Brescovit A.D."/>
            <person name="Santos A.J."/>
        </authorList>
    </citation>
    <scope>NUCLEOTIDE SEQUENCE</scope>
    <source>
        <tissue evidence="1">Shoot tissue taken approximately 20 cm above the soil surface</tissue>
    </source>
</reference>
<organism evidence="1">
    <name type="scientific">Arundo donax</name>
    <name type="common">Giant reed</name>
    <name type="synonym">Donax arundinaceus</name>
    <dbReference type="NCBI Taxonomy" id="35708"/>
    <lineage>
        <taxon>Eukaryota</taxon>
        <taxon>Viridiplantae</taxon>
        <taxon>Streptophyta</taxon>
        <taxon>Embryophyta</taxon>
        <taxon>Tracheophyta</taxon>
        <taxon>Spermatophyta</taxon>
        <taxon>Magnoliopsida</taxon>
        <taxon>Liliopsida</taxon>
        <taxon>Poales</taxon>
        <taxon>Poaceae</taxon>
        <taxon>PACMAD clade</taxon>
        <taxon>Arundinoideae</taxon>
        <taxon>Arundineae</taxon>
        <taxon>Arundo</taxon>
    </lineage>
</organism>
<accession>A0A0A8ZZS0</accession>
<sequence>MHPTSATSLYLYLPTAIVVSPQTIKGKGRGNAKGSRFTFC</sequence>
<name>A0A0A8ZZS0_ARUDO</name>
<proteinExistence type="predicted"/>
<protein>
    <submittedName>
        <fullName evidence="1">Uncharacterized protein</fullName>
    </submittedName>
</protein>